<dbReference type="EMBL" id="JABCKI010005787">
    <property type="protein sequence ID" value="KAG5638031.1"/>
    <property type="molecule type" value="Genomic_DNA"/>
</dbReference>
<keyword evidence="2" id="KW-1185">Reference proteome</keyword>
<sequence length="135" mass="14862">MPYIAVPFQDLTLGSVIEAKVVIDPQDINPTASSKTKRKILRGMHIRHPAIFVERLSPTQIQVAYLSTLGGLEVLPPSLMVQGVWYPVEPSADIGSWKALPSSETIDPTHQWVNVRQLHRVTVSAPDEVSASDKV</sequence>
<dbReference type="Proteomes" id="UP000717328">
    <property type="component" value="Unassembled WGS sequence"/>
</dbReference>
<protein>
    <submittedName>
        <fullName evidence="1">Uncharacterized protein</fullName>
    </submittedName>
</protein>
<organism evidence="1 2">
    <name type="scientific">Sphagnurus paluster</name>
    <dbReference type="NCBI Taxonomy" id="117069"/>
    <lineage>
        <taxon>Eukaryota</taxon>
        <taxon>Fungi</taxon>
        <taxon>Dikarya</taxon>
        <taxon>Basidiomycota</taxon>
        <taxon>Agaricomycotina</taxon>
        <taxon>Agaricomycetes</taxon>
        <taxon>Agaricomycetidae</taxon>
        <taxon>Agaricales</taxon>
        <taxon>Tricholomatineae</taxon>
        <taxon>Lyophyllaceae</taxon>
        <taxon>Sphagnurus</taxon>
    </lineage>
</organism>
<evidence type="ECO:0000313" key="1">
    <source>
        <dbReference type="EMBL" id="KAG5638031.1"/>
    </source>
</evidence>
<evidence type="ECO:0000313" key="2">
    <source>
        <dbReference type="Proteomes" id="UP000717328"/>
    </source>
</evidence>
<proteinExistence type="predicted"/>
<dbReference type="AlphaFoldDB" id="A0A9P7FVP3"/>
<accession>A0A9P7FVP3</accession>
<comment type="caution">
    <text evidence="1">The sequence shown here is derived from an EMBL/GenBank/DDBJ whole genome shotgun (WGS) entry which is preliminary data.</text>
</comment>
<name>A0A9P7FVP3_9AGAR</name>
<gene>
    <name evidence="1" type="ORF">H0H81_002232</name>
</gene>
<reference evidence="1" key="2">
    <citation type="submission" date="2021-10" db="EMBL/GenBank/DDBJ databases">
        <title>Phylogenomics reveals ancestral predisposition of the termite-cultivated fungus Termitomyces towards a domesticated lifestyle.</title>
        <authorList>
            <person name="Auxier B."/>
            <person name="Grum-Grzhimaylo A."/>
            <person name="Cardenas M.E."/>
            <person name="Lodge J.D."/>
            <person name="Laessoe T."/>
            <person name="Pedersen O."/>
            <person name="Smith M.E."/>
            <person name="Kuyper T.W."/>
            <person name="Franco-Molano E.A."/>
            <person name="Baroni T.J."/>
            <person name="Aanen D.K."/>
        </authorList>
    </citation>
    <scope>NUCLEOTIDE SEQUENCE</scope>
    <source>
        <strain evidence="1">D49</strain>
    </source>
</reference>
<reference evidence="1" key="1">
    <citation type="submission" date="2021-02" db="EMBL/GenBank/DDBJ databases">
        <authorList>
            <person name="Nieuwenhuis M."/>
            <person name="Van De Peppel L.J.J."/>
        </authorList>
    </citation>
    <scope>NUCLEOTIDE SEQUENCE</scope>
    <source>
        <strain evidence="1">D49</strain>
    </source>
</reference>